<dbReference type="PANTHER" id="PTHR32387">
    <property type="entry name" value="WU:FJ29H11"/>
    <property type="match status" value="1"/>
</dbReference>
<evidence type="ECO:0000313" key="3">
    <source>
        <dbReference type="EMBL" id="KAK2591572.1"/>
    </source>
</evidence>
<evidence type="ECO:0000313" key="4">
    <source>
        <dbReference type="Proteomes" id="UP001251528"/>
    </source>
</evidence>
<organism evidence="3 4">
    <name type="scientific">Conoideocrella luteorostrata</name>
    <dbReference type="NCBI Taxonomy" id="1105319"/>
    <lineage>
        <taxon>Eukaryota</taxon>
        <taxon>Fungi</taxon>
        <taxon>Dikarya</taxon>
        <taxon>Ascomycota</taxon>
        <taxon>Pezizomycotina</taxon>
        <taxon>Sordariomycetes</taxon>
        <taxon>Hypocreomycetidae</taxon>
        <taxon>Hypocreales</taxon>
        <taxon>Clavicipitaceae</taxon>
        <taxon>Conoideocrella</taxon>
    </lineage>
</organism>
<reference evidence="3" key="1">
    <citation type="submission" date="2023-06" db="EMBL/GenBank/DDBJ databases">
        <title>Conoideocrella luteorostrata (Hypocreales: Clavicipitaceae), a potential biocontrol fungus for elongate hemlock scale in United States Christmas tree production areas.</title>
        <authorList>
            <person name="Barrett H."/>
            <person name="Lovett B."/>
            <person name="Macias A.M."/>
            <person name="Stajich J.E."/>
            <person name="Kasson M.T."/>
        </authorList>
    </citation>
    <scope>NUCLEOTIDE SEQUENCE</scope>
    <source>
        <strain evidence="3">ARSEF 14590</strain>
    </source>
</reference>
<dbReference type="NCBIfam" id="NF047352">
    <property type="entry name" value="P_loop_sacsin"/>
    <property type="match status" value="1"/>
</dbReference>
<sequence>MTIPHSRQEARQLVLQIAKKHGYLNAEKFKKIEDDDLRHEIEESFMQKDLIIGASVITQVYTQSTVTDKHLLTREIRLAKNVYSSKARFIFELLQNADDNSYTKAKGLGEPPKVDFHVYPHQIVMECNEDGFTEENLSAICSVGKSSKAGAQGYIGEKGIGFKSVFMVASKVHIQSGAFSFSFSHESGQSGIGMISPEWEDTQEDLSTPLTRTTLHLHHGGDPALRAKLNKRIKSQFSEIQETFLLFTRRVRKVGITYYDEQAQQTSSIAYAVDISHDNFATVTKKTTTNAQSRQESKFYHVTKYTATNIAKDENRAYSEKEMAARTYAKSEIVLAFPLSATSVPVINSQNIFAFFPVRDAGFNFIIQADFVTEASRQDIVHDSPRNATLLDGMATAFSRAVVQFCHHETSLRFQWIRYLPEMNDRTLNPFWRTLVDKIANNLSSLNCLYGHKTQCLHHVRDLVRLEDELQDENGQPLFDDRTVEQIISPAYAKMDLELLSKYGLKLAGFDEIIAWVKDDLNAGPHSRYRSAKTTEDWHQRVSNLLLSLLDKGGAFSETVKKLDLVPLEDGIYVSASSVPVYFPSTKGMRIPSDVGLKLVSKNVADSSSRRLFKLLGVKQASPSRVRKRILQKYSDLKETMDTSQIDLPSSKHHLVFLYNTEGFRGEEEVSYSVLAIHDNSKALRYPATSSMYIANSDIFGPRELLRESKIVFGTRRWAPGHKACFVNEEYFVDGPLTPSTQEHTWIDWFYTKLCVKRCVTVVKRSGLTTLGKYIQKYRPEKFIGALHASYQLSGEISVNSVRHLQDTKVLCRGNRQVLLKDTYFPTIELERRVNRYFKPGAFFPWLHLEADTTHDISSWNKLMTDLGIIPVSDLLMALDMLKYSMDAISQPSCTGRLFKLYSHIQEQFRDSDNQEEAQRTIRDCTLIDYADELEHLKEIESSDFDAVAGIYRALLDAIQSDEACNIQSQIRIRFQGTAFIYVPTPDGPAWYEPSECVWSNTAKLKGRVSINEFYEDLQELFVDTCGVKVVDLSMAIDQLREVASLRPVSKKDIKTSIWTTNSLLSISSDSAPPGDILESTLFPVRFPNGTVTCCSTTTDFFIADRATLRQSFAQKVNLLDFTLEEVVQLRPFLQWTGLQERYMSLCVREITMCQDEGAMLISRPNRQIHNRAHALLRVAAHFDNPRPRSRRDLERLYGKLRNAEIYATDEIVSFLQLSHQGKNHKIKGKKTTLFLDEKADHLKVYIPRNKDDQTYTFSKLLAERLFRWMMGDESSQLSGRLSKDGIRAVSDVLLCPRSRLDTALDDDGIATIDIANQDDDFSDDEASATIRNTIKTFGDLALGSSSDSDPEAKRTPTSSVLSL</sequence>
<proteinExistence type="predicted"/>
<dbReference type="Gene3D" id="3.30.565.10">
    <property type="entry name" value="Histidine kinase-like ATPase, C-terminal domain"/>
    <property type="match status" value="1"/>
</dbReference>
<evidence type="ECO:0000259" key="2">
    <source>
        <dbReference type="Pfam" id="PF25794"/>
    </source>
</evidence>
<protein>
    <recommendedName>
        <fullName evidence="2">Sacsin/Nov domain-containing protein</fullName>
    </recommendedName>
</protein>
<gene>
    <name evidence="3" type="ORF">QQS21_010742</name>
</gene>
<dbReference type="Proteomes" id="UP001251528">
    <property type="component" value="Unassembled WGS sequence"/>
</dbReference>
<feature type="region of interest" description="Disordered" evidence="1">
    <location>
        <begin position="1344"/>
        <end position="1364"/>
    </location>
</feature>
<evidence type="ECO:0000256" key="1">
    <source>
        <dbReference type="SAM" id="MobiDB-lite"/>
    </source>
</evidence>
<dbReference type="PANTHER" id="PTHR32387:SF0">
    <property type="entry name" value="PROTEIN NO VEIN"/>
    <property type="match status" value="1"/>
</dbReference>
<dbReference type="InterPro" id="IPR058210">
    <property type="entry name" value="SACS/Nov_dom"/>
</dbReference>
<accession>A0AAJ0CFE9</accession>
<comment type="caution">
    <text evidence="3">The sequence shown here is derived from an EMBL/GenBank/DDBJ whole genome shotgun (WGS) entry which is preliminary data.</text>
</comment>
<dbReference type="InterPro" id="IPR036890">
    <property type="entry name" value="HATPase_C_sf"/>
</dbReference>
<dbReference type="EMBL" id="JASWJB010000325">
    <property type="protein sequence ID" value="KAK2591572.1"/>
    <property type="molecule type" value="Genomic_DNA"/>
</dbReference>
<feature type="domain" description="Sacsin/Nov" evidence="2">
    <location>
        <begin position="72"/>
        <end position="169"/>
    </location>
</feature>
<dbReference type="InterPro" id="IPR052957">
    <property type="entry name" value="Auxin_embryo_med"/>
</dbReference>
<name>A0AAJ0CFE9_9HYPO</name>
<dbReference type="SUPFAM" id="SSF55874">
    <property type="entry name" value="ATPase domain of HSP90 chaperone/DNA topoisomerase II/histidine kinase"/>
    <property type="match status" value="1"/>
</dbReference>
<keyword evidence="4" id="KW-1185">Reference proteome</keyword>
<dbReference type="Pfam" id="PF25794">
    <property type="entry name" value="SACS"/>
    <property type="match status" value="1"/>
</dbReference>